<keyword evidence="2" id="KW-1185">Reference proteome</keyword>
<gene>
    <name evidence="1" type="ORF">P3T76_007216</name>
</gene>
<reference evidence="1" key="1">
    <citation type="submission" date="2023-08" db="EMBL/GenBank/DDBJ databases">
        <title>Reference Genome Resource for the Citrus Pathogen Phytophthora citrophthora.</title>
        <authorList>
            <person name="Moller H."/>
            <person name="Coetzee B."/>
            <person name="Rose L.J."/>
            <person name="Van Niekerk J.M."/>
        </authorList>
    </citation>
    <scope>NUCLEOTIDE SEQUENCE</scope>
    <source>
        <strain evidence="1">STE-U-9442</strain>
    </source>
</reference>
<comment type="caution">
    <text evidence="1">The sequence shown here is derived from an EMBL/GenBank/DDBJ whole genome shotgun (WGS) entry which is preliminary data.</text>
</comment>
<protein>
    <submittedName>
        <fullName evidence="1">Uncharacterized protein</fullName>
    </submittedName>
</protein>
<dbReference type="Proteomes" id="UP001259832">
    <property type="component" value="Unassembled WGS sequence"/>
</dbReference>
<organism evidence="1 2">
    <name type="scientific">Phytophthora citrophthora</name>
    <dbReference type="NCBI Taxonomy" id="4793"/>
    <lineage>
        <taxon>Eukaryota</taxon>
        <taxon>Sar</taxon>
        <taxon>Stramenopiles</taxon>
        <taxon>Oomycota</taxon>
        <taxon>Peronosporomycetes</taxon>
        <taxon>Peronosporales</taxon>
        <taxon>Peronosporaceae</taxon>
        <taxon>Phytophthora</taxon>
    </lineage>
</organism>
<sequence length="179" mass="18638">MHGSSIWSKVWGGIKSVFKFAKDSGLLSKAADFAVPALATAVGAPEAALPARAALKSLTGVGVYDSDSDIELDKGSGATAGGRISGADVKKSAKAALGYAKRKGLISDAIDQGEKYLLSKSDNPDHHEMIRSVRKGIKNRYGVGVASKKSKLVKGSAEAKTHMANLRAKRKPAGGSFRL</sequence>
<proteinExistence type="predicted"/>
<evidence type="ECO:0000313" key="2">
    <source>
        <dbReference type="Proteomes" id="UP001259832"/>
    </source>
</evidence>
<accession>A0AAD9GMJ5</accession>
<dbReference type="EMBL" id="JASMQC010000012">
    <property type="protein sequence ID" value="KAK1941350.1"/>
    <property type="molecule type" value="Genomic_DNA"/>
</dbReference>
<dbReference type="AlphaFoldDB" id="A0AAD9GMJ5"/>
<name>A0AAD9GMJ5_9STRA</name>
<evidence type="ECO:0000313" key="1">
    <source>
        <dbReference type="EMBL" id="KAK1941350.1"/>
    </source>
</evidence>